<dbReference type="InterPro" id="IPR001214">
    <property type="entry name" value="SET_dom"/>
</dbReference>
<feature type="domain" description="SET" evidence="1">
    <location>
        <begin position="87"/>
        <end position="277"/>
    </location>
</feature>
<sequence>MPPPSALSRWLTQEGVHLDPRIHLVSRPDGSTAVTSAAALISPGQTRKSFPSVARIPLSLVLSHRSSSLAQALDSPLEEDSLASYAPALRLAVHVAHELSLGSKSRWATYLEHCPARESVHIALLWQGEAQRWTRGTELERECARIGVDEAVLKRFYNHVALPLLSSLPSSSSASPPSFSTFLHAYVLVSSRAFQVSSYHPLALVPLADAFNHSDPPHAHLASDTWVCPECGRLGACPHDDDGGGPGHEERDEPLETVDMVSERKINPGEEVFNTYGAGLSNAHLVAAYGFLLEGNEHDVVSFGGREALQTMLRASDSAAVGDVDLDALEHALDSLGAAWRAAAASAPLLDEGHPLIAPLPSSPTPNLLGCFIDADARLSPELWLAVSLVAWLTARDDEAQRPAKRARSAAPPAVVVDASEALQDAVQLAELAEEAWRRCEEEAAADADGLGDADAGARDVAWPADEFEREALRCASALVRSVCAARIEEQVEEARGMDASALYERAEETADPSLRLAIEYLAGERLLLDRVSSQWTFS</sequence>
<dbReference type="InterPro" id="IPR050600">
    <property type="entry name" value="SETD3_SETD6_MTase"/>
</dbReference>
<name>A0A5C5G3L8_9BASI</name>
<evidence type="ECO:0000313" key="3">
    <source>
        <dbReference type="Proteomes" id="UP000311382"/>
    </source>
</evidence>
<dbReference type="GO" id="GO:0016279">
    <property type="term" value="F:protein-lysine N-methyltransferase activity"/>
    <property type="evidence" value="ECO:0007669"/>
    <property type="project" value="TreeGrafter"/>
</dbReference>
<comment type="caution">
    <text evidence="2">The sequence shown here is derived from an EMBL/GenBank/DDBJ whole genome shotgun (WGS) entry which is preliminary data.</text>
</comment>
<dbReference type="InterPro" id="IPR046341">
    <property type="entry name" value="SET_dom_sf"/>
</dbReference>
<dbReference type="Gene3D" id="3.90.1410.10">
    <property type="entry name" value="set domain protein methyltransferase, domain 1"/>
    <property type="match status" value="1"/>
</dbReference>
<dbReference type="Proteomes" id="UP000311382">
    <property type="component" value="Unassembled WGS sequence"/>
</dbReference>
<dbReference type="STRING" id="5288.A0A5C5G3L8"/>
<reference evidence="2 3" key="1">
    <citation type="submission" date="2019-03" db="EMBL/GenBank/DDBJ databases">
        <title>Rhodosporidium diobovatum UCD-FST 08-225 genome sequencing, assembly, and annotation.</title>
        <authorList>
            <person name="Fakankun I.U."/>
            <person name="Fristensky B."/>
            <person name="Levin D.B."/>
        </authorList>
    </citation>
    <scope>NUCLEOTIDE SEQUENCE [LARGE SCALE GENOMIC DNA]</scope>
    <source>
        <strain evidence="2 3">UCD-FST 08-225</strain>
    </source>
</reference>
<dbReference type="SUPFAM" id="SSF82199">
    <property type="entry name" value="SET domain"/>
    <property type="match status" value="1"/>
</dbReference>
<keyword evidence="3" id="KW-1185">Reference proteome</keyword>
<accession>A0A5C5G3L8</accession>
<evidence type="ECO:0000313" key="2">
    <source>
        <dbReference type="EMBL" id="TNY23743.1"/>
    </source>
</evidence>
<evidence type="ECO:0000259" key="1">
    <source>
        <dbReference type="PROSITE" id="PS50280"/>
    </source>
</evidence>
<proteinExistence type="predicted"/>
<dbReference type="PANTHER" id="PTHR13271">
    <property type="entry name" value="UNCHARACTERIZED PUTATIVE METHYLTRANSFERASE"/>
    <property type="match status" value="1"/>
</dbReference>
<dbReference type="GO" id="GO:0005634">
    <property type="term" value="C:nucleus"/>
    <property type="evidence" value="ECO:0007669"/>
    <property type="project" value="TreeGrafter"/>
</dbReference>
<organism evidence="2 3">
    <name type="scientific">Rhodotorula diobovata</name>
    <dbReference type="NCBI Taxonomy" id="5288"/>
    <lineage>
        <taxon>Eukaryota</taxon>
        <taxon>Fungi</taxon>
        <taxon>Dikarya</taxon>
        <taxon>Basidiomycota</taxon>
        <taxon>Pucciniomycotina</taxon>
        <taxon>Microbotryomycetes</taxon>
        <taxon>Sporidiobolales</taxon>
        <taxon>Sporidiobolaceae</taxon>
        <taxon>Rhodotorula</taxon>
    </lineage>
</organism>
<gene>
    <name evidence="2" type="ORF">DMC30DRAFT_413865</name>
</gene>
<dbReference type="CDD" id="cd10527">
    <property type="entry name" value="SET_LSMT"/>
    <property type="match status" value="1"/>
</dbReference>
<dbReference type="OrthoDB" id="441812at2759"/>
<dbReference type="EMBL" id="SOZI01000008">
    <property type="protein sequence ID" value="TNY23743.1"/>
    <property type="molecule type" value="Genomic_DNA"/>
</dbReference>
<dbReference type="PROSITE" id="PS50280">
    <property type="entry name" value="SET"/>
    <property type="match status" value="1"/>
</dbReference>
<dbReference type="AlphaFoldDB" id="A0A5C5G3L8"/>
<protein>
    <recommendedName>
        <fullName evidence="1">SET domain-containing protein</fullName>
    </recommendedName>
</protein>
<dbReference type="PANTHER" id="PTHR13271:SF34">
    <property type="entry name" value="N-LYSINE METHYLTRANSFERASE SETD6"/>
    <property type="match status" value="1"/>
</dbReference>